<accession>A0A1V4K1P9</accession>
<sequence>MMKNRLGVNSAVELQAGIRQLRILRRLCYSHGTLGYCPALPCRSTGAIAPSPASIHCESRTRSREGTTHRSLRAARRFSWMTAQGVCKIATSELKSCSLRTS</sequence>
<organism evidence="1 2">
    <name type="scientific">Patagioenas fasciata monilis</name>
    <dbReference type="NCBI Taxonomy" id="372326"/>
    <lineage>
        <taxon>Eukaryota</taxon>
        <taxon>Metazoa</taxon>
        <taxon>Chordata</taxon>
        <taxon>Craniata</taxon>
        <taxon>Vertebrata</taxon>
        <taxon>Euteleostomi</taxon>
        <taxon>Archelosauria</taxon>
        <taxon>Archosauria</taxon>
        <taxon>Dinosauria</taxon>
        <taxon>Saurischia</taxon>
        <taxon>Theropoda</taxon>
        <taxon>Coelurosauria</taxon>
        <taxon>Aves</taxon>
        <taxon>Neognathae</taxon>
        <taxon>Neoaves</taxon>
        <taxon>Columbimorphae</taxon>
        <taxon>Columbiformes</taxon>
        <taxon>Columbidae</taxon>
        <taxon>Patagioenas</taxon>
    </lineage>
</organism>
<evidence type="ECO:0000313" key="2">
    <source>
        <dbReference type="Proteomes" id="UP000190648"/>
    </source>
</evidence>
<reference evidence="1 2" key="1">
    <citation type="submission" date="2016-02" db="EMBL/GenBank/DDBJ databases">
        <title>Band-tailed pigeon sequencing and assembly.</title>
        <authorList>
            <person name="Soares A.E."/>
            <person name="Novak B.J."/>
            <person name="Rice E.S."/>
            <person name="O'Connell B."/>
            <person name="Chang D."/>
            <person name="Weber S."/>
            <person name="Shapiro B."/>
        </authorList>
    </citation>
    <scope>NUCLEOTIDE SEQUENCE [LARGE SCALE GENOMIC DNA]</scope>
    <source>
        <strain evidence="1">BTP2013</strain>
        <tissue evidence="1">Blood</tissue>
    </source>
</reference>
<name>A0A1V4K1P9_PATFA</name>
<dbReference type="Proteomes" id="UP000190648">
    <property type="component" value="Unassembled WGS sequence"/>
</dbReference>
<gene>
    <name evidence="1" type="ORF">AV530_015333</name>
</gene>
<protein>
    <submittedName>
        <fullName evidence="1">Uncharacterized protein</fullName>
    </submittedName>
</protein>
<keyword evidence="2" id="KW-1185">Reference proteome</keyword>
<proteinExistence type="predicted"/>
<dbReference type="EMBL" id="LSYS01005191">
    <property type="protein sequence ID" value="OPJ78400.1"/>
    <property type="molecule type" value="Genomic_DNA"/>
</dbReference>
<dbReference type="AlphaFoldDB" id="A0A1V4K1P9"/>
<comment type="caution">
    <text evidence="1">The sequence shown here is derived from an EMBL/GenBank/DDBJ whole genome shotgun (WGS) entry which is preliminary data.</text>
</comment>
<evidence type="ECO:0000313" key="1">
    <source>
        <dbReference type="EMBL" id="OPJ78400.1"/>
    </source>
</evidence>